<accession>A0A0G4HWW7</accession>
<dbReference type="AlphaFoldDB" id="A0A0G4HWW7"/>
<sequence>MEGDREEKTVERQVPHDSKSFQQMPTQSTSSLQMTRALSVPSPRPQLAVCGVACRLPGSSNSAGEFWRTLEAKTDCFSAVPPERWDHASVFSVDADAPGKTYAREAAFIDRVEMFDNSFFAVSAAEARQMDPQQRHMLEVSYEAFVSAGYSRESLRGSTTSVFVGCTNYDWEKRVQQGAGCVLSKIGSLAFTGQSSCLIANRVSRVMDLRGASMTIDTATSSSLVALDVAAREVRGGRSETALVGGVNLMLSPQLFIALCKTRMLAPDCRCKTFDASANGYARGEGVIAIVLESLETARRRNRPVLALVRGTAACHDGTAPSLTAPRRDSQVRLMREALIDAGGVLGRSVAYIEAHGTGTKLGDPIEVGALREVYGEGRDKRSPLVVGALKTNIGHLEGAAGLAGFLKLVLVLQQRRAPANLHFRSLNPHIDIQGFPVLFPTETVPLEPPAAAGGKLIGAVSSFGFGGQNAHAIVEEGDRDAFRSLVAPPAPSLFPESVTFPLPPLRSNSDMVEDGTNTVEAMEKPAVGFLTQKGENWLAGGVVFGFSATERKKADRLLSCLSLR</sequence>
<dbReference type="VEuPathDB" id="CryptoDB:Cvel_32860"/>
<keyword evidence="1" id="KW-0596">Phosphopantetheine</keyword>
<dbReference type="Pfam" id="PF00109">
    <property type="entry name" value="ketoacyl-synt"/>
    <property type="match status" value="1"/>
</dbReference>
<evidence type="ECO:0000256" key="2">
    <source>
        <dbReference type="ARBA" id="ARBA00022553"/>
    </source>
</evidence>
<dbReference type="Gene3D" id="3.40.47.10">
    <property type="match status" value="1"/>
</dbReference>
<keyword evidence="2" id="KW-0597">Phosphoprotein</keyword>
<evidence type="ECO:0000256" key="4">
    <source>
        <dbReference type="SAM" id="MobiDB-lite"/>
    </source>
</evidence>
<dbReference type="InterPro" id="IPR014030">
    <property type="entry name" value="Ketoacyl_synth_N"/>
</dbReference>
<protein>
    <recommendedName>
        <fullName evidence="5">Ketosynthase family 3 (KS3) domain-containing protein</fullName>
    </recommendedName>
</protein>
<dbReference type="PANTHER" id="PTHR43775:SF37">
    <property type="entry name" value="SI:DKEY-61P9.11"/>
    <property type="match status" value="1"/>
</dbReference>
<dbReference type="EMBL" id="CDMZ01004206">
    <property type="protein sequence ID" value="CEM48997.1"/>
    <property type="molecule type" value="Genomic_DNA"/>
</dbReference>
<dbReference type="PROSITE" id="PS52004">
    <property type="entry name" value="KS3_2"/>
    <property type="match status" value="1"/>
</dbReference>
<dbReference type="InterPro" id="IPR050091">
    <property type="entry name" value="PKS_NRPS_Biosynth_Enz"/>
</dbReference>
<dbReference type="InterPro" id="IPR014031">
    <property type="entry name" value="Ketoacyl_synth_C"/>
</dbReference>
<feature type="compositionally biased region" description="Basic and acidic residues" evidence="4">
    <location>
        <begin position="1"/>
        <end position="19"/>
    </location>
</feature>
<name>A0A0G4HWW7_9ALVE</name>
<dbReference type="GO" id="GO:0004312">
    <property type="term" value="F:fatty acid synthase activity"/>
    <property type="evidence" value="ECO:0007669"/>
    <property type="project" value="TreeGrafter"/>
</dbReference>
<gene>
    <name evidence="6" type="ORF">Cvel_32860</name>
</gene>
<dbReference type="Pfam" id="PF02801">
    <property type="entry name" value="Ketoacyl-synt_C"/>
    <property type="match status" value="1"/>
</dbReference>
<dbReference type="InterPro" id="IPR020841">
    <property type="entry name" value="PKS_Beta-ketoAc_synthase_dom"/>
</dbReference>
<dbReference type="PANTHER" id="PTHR43775">
    <property type="entry name" value="FATTY ACID SYNTHASE"/>
    <property type="match status" value="1"/>
</dbReference>
<organism evidence="6">
    <name type="scientific">Chromera velia CCMP2878</name>
    <dbReference type="NCBI Taxonomy" id="1169474"/>
    <lineage>
        <taxon>Eukaryota</taxon>
        <taxon>Sar</taxon>
        <taxon>Alveolata</taxon>
        <taxon>Colpodellida</taxon>
        <taxon>Chromeraceae</taxon>
        <taxon>Chromera</taxon>
    </lineage>
</organism>
<feature type="compositionally biased region" description="Polar residues" evidence="4">
    <location>
        <begin position="20"/>
        <end position="36"/>
    </location>
</feature>
<evidence type="ECO:0000256" key="3">
    <source>
        <dbReference type="RuleBase" id="RU003694"/>
    </source>
</evidence>
<dbReference type="SUPFAM" id="SSF53901">
    <property type="entry name" value="Thiolase-like"/>
    <property type="match status" value="1"/>
</dbReference>
<feature type="region of interest" description="Disordered" evidence="4">
    <location>
        <begin position="1"/>
        <end position="36"/>
    </location>
</feature>
<comment type="similarity">
    <text evidence="3">Belongs to the thiolase-like superfamily. Beta-ketoacyl-ACP synthases family.</text>
</comment>
<evidence type="ECO:0000256" key="1">
    <source>
        <dbReference type="ARBA" id="ARBA00022450"/>
    </source>
</evidence>
<evidence type="ECO:0000259" key="5">
    <source>
        <dbReference type="PROSITE" id="PS52004"/>
    </source>
</evidence>
<dbReference type="CDD" id="cd00833">
    <property type="entry name" value="PKS"/>
    <property type="match status" value="1"/>
</dbReference>
<keyword evidence="3" id="KW-0808">Transferase</keyword>
<evidence type="ECO:0000313" key="6">
    <source>
        <dbReference type="EMBL" id="CEM48997.1"/>
    </source>
</evidence>
<reference evidence="6" key="1">
    <citation type="submission" date="2014-11" db="EMBL/GenBank/DDBJ databases">
        <authorList>
            <person name="Otto D Thomas"/>
            <person name="Naeem Raeece"/>
        </authorList>
    </citation>
    <scope>NUCLEOTIDE SEQUENCE</scope>
</reference>
<dbReference type="GO" id="GO:0006633">
    <property type="term" value="P:fatty acid biosynthetic process"/>
    <property type="evidence" value="ECO:0007669"/>
    <property type="project" value="TreeGrafter"/>
</dbReference>
<proteinExistence type="inferred from homology"/>
<feature type="domain" description="Ketosynthase family 3 (KS3)" evidence="5">
    <location>
        <begin position="44"/>
        <end position="477"/>
    </location>
</feature>
<dbReference type="InterPro" id="IPR016039">
    <property type="entry name" value="Thiolase-like"/>
</dbReference>
<dbReference type="SMART" id="SM00825">
    <property type="entry name" value="PKS_KS"/>
    <property type="match status" value="1"/>
</dbReference>